<dbReference type="InterPro" id="IPR003838">
    <property type="entry name" value="ABC3_permease_C"/>
</dbReference>
<proteinExistence type="predicted"/>
<gene>
    <name evidence="8" type="ORF">METZ01_LOCUS80318</name>
</gene>
<feature type="transmembrane region" description="Helical" evidence="6">
    <location>
        <begin position="166"/>
        <end position="186"/>
    </location>
</feature>
<feature type="transmembrane region" description="Helical" evidence="6">
    <location>
        <begin position="69"/>
        <end position="93"/>
    </location>
</feature>
<keyword evidence="5 6" id="KW-0472">Membrane</keyword>
<dbReference type="PANTHER" id="PTHR30489">
    <property type="entry name" value="LIPOPROTEIN-RELEASING SYSTEM TRANSMEMBRANE PROTEIN LOLE"/>
    <property type="match status" value="1"/>
</dbReference>
<dbReference type="AlphaFoldDB" id="A0A381UHM4"/>
<dbReference type="GO" id="GO:0098797">
    <property type="term" value="C:plasma membrane protein complex"/>
    <property type="evidence" value="ECO:0007669"/>
    <property type="project" value="TreeGrafter"/>
</dbReference>
<dbReference type="GO" id="GO:0044874">
    <property type="term" value="P:lipoprotein localization to outer membrane"/>
    <property type="evidence" value="ECO:0007669"/>
    <property type="project" value="TreeGrafter"/>
</dbReference>
<evidence type="ECO:0000313" key="8">
    <source>
        <dbReference type="EMBL" id="SVA27464.1"/>
    </source>
</evidence>
<evidence type="ECO:0000256" key="2">
    <source>
        <dbReference type="ARBA" id="ARBA00022475"/>
    </source>
</evidence>
<reference evidence="8" key="1">
    <citation type="submission" date="2018-05" db="EMBL/GenBank/DDBJ databases">
        <authorList>
            <person name="Lanie J.A."/>
            <person name="Ng W.-L."/>
            <person name="Kazmierczak K.M."/>
            <person name="Andrzejewski T.M."/>
            <person name="Davidsen T.M."/>
            <person name="Wayne K.J."/>
            <person name="Tettelin H."/>
            <person name="Glass J.I."/>
            <person name="Rusch D."/>
            <person name="Podicherti R."/>
            <person name="Tsui H.-C.T."/>
            <person name="Winkler M.E."/>
        </authorList>
    </citation>
    <scope>NUCLEOTIDE SEQUENCE</scope>
</reference>
<keyword evidence="3 6" id="KW-0812">Transmembrane</keyword>
<keyword evidence="2" id="KW-1003">Cell membrane</keyword>
<protein>
    <recommendedName>
        <fullName evidence="7">ABC3 transporter permease C-terminal domain-containing protein</fullName>
    </recommendedName>
</protein>
<evidence type="ECO:0000256" key="5">
    <source>
        <dbReference type="ARBA" id="ARBA00023136"/>
    </source>
</evidence>
<accession>A0A381UHM4</accession>
<evidence type="ECO:0000256" key="6">
    <source>
        <dbReference type="SAM" id="Phobius"/>
    </source>
</evidence>
<sequence>MVYTRIEDAQYLLNMNEEISGNIIYLNNTDFQSAAEEIESRLGYPYYTLTWKEKHHTLFKWLAVQKLPILLIFGMIALVAIVNIISALTMIVLEKIRSIGSLQAIGLSRRSIISLFLVKGTIIGLAGSIFGLILALFFGWVQMKYHILSIAEDIYFMDHIPVSFDFSQILIIIIFGTICSLLASLWPTNIASRIKPAEALRYE</sequence>
<evidence type="ECO:0000259" key="7">
    <source>
        <dbReference type="Pfam" id="PF02687"/>
    </source>
</evidence>
<dbReference type="PANTHER" id="PTHR30489:SF0">
    <property type="entry name" value="LIPOPROTEIN-RELEASING SYSTEM TRANSMEMBRANE PROTEIN LOLE"/>
    <property type="match status" value="1"/>
</dbReference>
<name>A0A381UHM4_9ZZZZ</name>
<evidence type="ECO:0000256" key="3">
    <source>
        <dbReference type="ARBA" id="ARBA00022692"/>
    </source>
</evidence>
<dbReference type="Pfam" id="PF02687">
    <property type="entry name" value="FtsX"/>
    <property type="match status" value="1"/>
</dbReference>
<dbReference type="EMBL" id="UINC01006427">
    <property type="protein sequence ID" value="SVA27464.1"/>
    <property type="molecule type" value="Genomic_DNA"/>
</dbReference>
<dbReference type="InterPro" id="IPR051447">
    <property type="entry name" value="Lipoprotein-release_system"/>
</dbReference>
<keyword evidence="4 6" id="KW-1133">Transmembrane helix</keyword>
<feature type="transmembrane region" description="Helical" evidence="6">
    <location>
        <begin position="114"/>
        <end position="140"/>
    </location>
</feature>
<feature type="domain" description="ABC3 transporter permease C-terminal" evidence="7">
    <location>
        <begin position="71"/>
        <end position="196"/>
    </location>
</feature>
<comment type="subcellular location">
    <subcellularLocation>
        <location evidence="1">Cell membrane</location>
        <topology evidence="1">Multi-pass membrane protein</topology>
    </subcellularLocation>
</comment>
<evidence type="ECO:0000256" key="4">
    <source>
        <dbReference type="ARBA" id="ARBA00022989"/>
    </source>
</evidence>
<evidence type="ECO:0000256" key="1">
    <source>
        <dbReference type="ARBA" id="ARBA00004651"/>
    </source>
</evidence>
<organism evidence="8">
    <name type="scientific">marine metagenome</name>
    <dbReference type="NCBI Taxonomy" id="408172"/>
    <lineage>
        <taxon>unclassified sequences</taxon>
        <taxon>metagenomes</taxon>
        <taxon>ecological metagenomes</taxon>
    </lineage>
</organism>